<accession>A0A2G5H8C6</accession>
<dbReference type="Proteomes" id="UP000230605">
    <property type="component" value="Chromosome 5"/>
</dbReference>
<reference evidence="1 3" key="1">
    <citation type="submission" date="2015-10" db="EMBL/GenBank/DDBJ databases">
        <title>The cercosporin biosynthetic gene cluster was horizontally transferred to several fungal lineages and shown to be expanded in Cercospora beticola based on microsynteny with recipient genomes.</title>
        <authorList>
            <person name="De Jonge R."/>
            <person name="Ebert M.K."/>
            <person name="Suttle J.C."/>
            <person name="Jurick Ii W.M."/>
            <person name="Secor G.A."/>
            <person name="Thomma B.P."/>
            <person name="Van De Peer Y."/>
            <person name="Bolton M.D."/>
        </authorList>
    </citation>
    <scope>NUCLEOTIDE SEQUENCE [LARGE SCALE GENOMIC DNA]</scope>
    <source>
        <strain evidence="1 3">09-40</strain>
    </source>
</reference>
<keyword evidence="4" id="KW-1185">Reference proteome</keyword>
<dbReference type="Proteomes" id="UP001302367">
    <property type="component" value="Chromosome 5"/>
</dbReference>
<proteinExistence type="predicted"/>
<evidence type="ECO:0000313" key="2">
    <source>
        <dbReference type="EMBL" id="WPB02792.1"/>
    </source>
</evidence>
<evidence type="ECO:0000313" key="4">
    <source>
        <dbReference type="Proteomes" id="UP001302367"/>
    </source>
</evidence>
<dbReference type="OrthoDB" id="3626626at2759"/>
<reference evidence="2 4" key="2">
    <citation type="submission" date="2023-09" db="EMBL/GenBank/DDBJ databases">
        <title>Complete-Gapless Cercospora beticola genome.</title>
        <authorList>
            <person name="Wyatt N.A."/>
            <person name="Spanner R.E."/>
            <person name="Bolton M.D."/>
        </authorList>
    </citation>
    <scope>NUCLEOTIDE SEQUENCE [LARGE SCALE GENOMIC DNA]</scope>
    <source>
        <strain evidence="2">Cb09-40</strain>
    </source>
</reference>
<name>A0A2G5H8C6_CERBT</name>
<gene>
    <name evidence="1" type="ORF">CB0940_06875</name>
    <name evidence="2" type="ORF">RHO25_007428</name>
</gene>
<dbReference type="EMBL" id="LKMD01000108">
    <property type="protein sequence ID" value="PIA88563.1"/>
    <property type="molecule type" value="Genomic_DNA"/>
</dbReference>
<evidence type="ECO:0000313" key="1">
    <source>
        <dbReference type="EMBL" id="PIA88563.1"/>
    </source>
</evidence>
<dbReference type="AlphaFoldDB" id="A0A2G5H8C6"/>
<protein>
    <submittedName>
        <fullName evidence="1">Uncharacterized protein</fullName>
    </submittedName>
</protein>
<organism evidence="1 3">
    <name type="scientific">Cercospora beticola</name>
    <name type="common">Sugarbeet leaf spot fungus</name>
    <dbReference type="NCBI Taxonomy" id="122368"/>
    <lineage>
        <taxon>Eukaryota</taxon>
        <taxon>Fungi</taxon>
        <taxon>Dikarya</taxon>
        <taxon>Ascomycota</taxon>
        <taxon>Pezizomycotina</taxon>
        <taxon>Dothideomycetes</taxon>
        <taxon>Dothideomycetidae</taxon>
        <taxon>Mycosphaerellales</taxon>
        <taxon>Mycosphaerellaceae</taxon>
        <taxon>Cercospora</taxon>
    </lineage>
</organism>
<dbReference type="EMBL" id="CP134188">
    <property type="protein sequence ID" value="WPB02792.1"/>
    <property type="molecule type" value="Genomic_DNA"/>
</dbReference>
<sequence length="174" mass="19917">MILDHTLIASLENTKDKRPTDKILLTSRYRFPWQLHLNRRTRKLVAHQYLANSVFQLPNATCYARGRPTLEAWLINVDPLYFGLITKIRLDCRKAKMSCMDKLCIAVDDVAGCGDAVENACGYELDESVFQIVTNPVFKKRAGQKKDTGEYTVKEARELGDSPWIHPAYVDRLN</sequence>
<evidence type="ECO:0000313" key="3">
    <source>
        <dbReference type="Proteomes" id="UP000230605"/>
    </source>
</evidence>